<gene>
    <name evidence="1" type="ORF">AEth_00386</name>
</gene>
<organism evidence="1 2">
    <name type="scientific">Candidatus Argoarchaeum ethanivorans</name>
    <dbReference type="NCBI Taxonomy" id="2608793"/>
    <lineage>
        <taxon>Archaea</taxon>
        <taxon>Methanobacteriati</taxon>
        <taxon>Methanobacteriota</taxon>
        <taxon>Stenosarchaea group</taxon>
        <taxon>Methanomicrobia</taxon>
        <taxon>Methanosarcinales</taxon>
        <taxon>Methanosarcinales incertae sedis</taxon>
        <taxon>GOM Arc I cluster</taxon>
        <taxon>Candidatus Argoarchaeum</taxon>
    </lineage>
</organism>
<sequence>MGSHVEEAVKSAFWLKNLSFSGITWFADMMQHTGTVTLRGVVVEILESHIFKPKAAPTRLKSTTASKQC</sequence>
<comment type="caution">
    <text evidence="1">The sequence shown here is derived from an EMBL/GenBank/DDBJ whole genome shotgun (WGS) entry which is preliminary data.</text>
</comment>
<proteinExistence type="predicted"/>
<dbReference type="AlphaFoldDB" id="A0A8B3S746"/>
<dbReference type="EMBL" id="RPGO01000005">
    <property type="protein sequence ID" value="RZB32708.1"/>
    <property type="molecule type" value="Genomic_DNA"/>
</dbReference>
<name>A0A8B3S746_9EURY</name>
<dbReference type="Proteomes" id="UP000291831">
    <property type="component" value="Unassembled WGS sequence"/>
</dbReference>
<reference evidence="2" key="1">
    <citation type="submission" date="2019-01" db="EMBL/GenBank/DDBJ databases">
        <title>Anaerobic oxidation of ethane by archaea from a marine hydrocarbon seep.</title>
        <authorList>
            <person name="Musat F."/>
        </authorList>
    </citation>
    <scope>NUCLEOTIDE SEQUENCE [LARGE SCALE GENOMIC DNA]</scope>
</reference>
<accession>A0A8B3S746</accession>
<protein>
    <submittedName>
        <fullName evidence="1">Uncharacterized protein</fullName>
    </submittedName>
</protein>
<evidence type="ECO:0000313" key="2">
    <source>
        <dbReference type="Proteomes" id="UP000291831"/>
    </source>
</evidence>
<evidence type="ECO:0000313" key="1">
    <source>
        <dbReference type="EMBL" id="RZB32708.1"/>
    </source>
</evidence>